<comment type="similarity">
    <text evidence="2">Belongs to the short-chain dehydrogenases/reductases (SDR) family.</text>
</comment>
<dbReference type="eggNOG" id="KOG1199">
    <property type="taxonomic scope" value="Eukaryota"/>
</dbReference>
<keyword evidence="4" id="KW-1185">Reference proteome</keyword>
<dbReference type="EMBL" id="GG662749">
    <property type="protein sequence ID" value="EAR92431.1"/>
    <property type="molecule type" value="Genomic_DNA"/>
</dbReference>
<dbReference type="STRING" id="312017.Q236R9"/>
<evidence type="ECO:0000313" key="3">
    <source>
        <dbReference type="EMBL" id="EAR92431.1"/>
    </source>
</evidence>
<dbReference type="PANTHER" id="PTHR43658:SF8">
    <property type="entry name" value="17-BETA-HYDROXYSTEROID DEHYDROGENASE 14-RELATED"/>
    <property type="match status" value="1"/>
</dbReference>
<keyword evidence="1" id="KW-0560">Oxidoreductase</keyword>
<dbReference type="InterPro" id="IPR020904">
    <property type="entry name" value="Sc_DH/Rdtase_CS"/>
</dbReference>
<dbReference type="PRINTS" id="PR00081">
    <property type="entry name" value="GDHRDH"/>
</dbReference>
<gene>
    <name evidence="3" type="ORF">TTHERM_00085290</name>
</gene>
<dbReference type="InParanoid" id="Q236R9"/>
<sequence length="254" mass="27589">MKIDSNLVVFITGASSGFGIQVGLDLLKKGCKCYLTDKDDIELQLISQYSSSQVVFRNLDVTNEEGIKKAIEDCVMTFGHIDAVLNSAGIGSLGCITSGDCNNKALERCLNINVIGTFNVSKYAALQMAQQQKQNKERKDYAIINVGSIASVNALERGTIYGASKGAVLSMTIPMARDLGKYGIRVVCICPGFFNTNMVKQIPEENLKNLAKLNCLGRHGEPSEFSSAFQAIIENTFINGTHFQLDSQMGIPNL</sequence>
<dbReference type="SUPFAM" id="SSF51735">
    <property type="entry name" value="NAD(P)-binding Rossmann-fold domains"/>
    <property type="match status" value="1"/>
</dbReference>
<accession>Q236R9</accession>
<dbReference type="PANTHER" id="PTHR43658">
    <property type="entry name" value="SHORT-CHAIN DEHYDROGENASE/REDUCTASE"/>
    <property type="match status" value="1"/>
</dbReference>
<dbReference type="Gene3D" id="3.40.50.720">
    <property type="entry name" value="NAD(P)-binding Rossmann-like Domain"/>
    <property type="match status" value="1"/>
</dbReference>
<dbReference type="RefSeq" id="XP_001012676.1">
    <property type="nucleotide sequence ID" value="XM_001012676.3"/>
</dbReference>
<dbReference type="OrthoDB" id="1274115at2759"/>
<evidence type="ECO:0000313" key="4">
    <source>
        <dbReference type="Proteomes" id="UP000009168"/>
    </source>
</evidence>
<dbReference type="GO" id="GO:0016491">
    <property type="term" value="F:oxidoreductase activity"/>
    <property type="evidence" value="ECO:0007669"/>
    <property type="project" value="UniProtKB-KW"/>
</dbReference>
<dbReference type="PRINTS" id="PR00080">
    <property type="entry name" value="SDRFAMILY"/>
</dbReference>
<reference evidence="4" key="1">
    <citation type="journal article" date="2006" name="PLoS Biol.">
        <title>Macronuclear genome sequence of the ciliate Tetrahymena thermophila, a model eukaryote.</title>
        <authorList>
            <person name="Eisen J.A."/>
            <person name="Coyne R.S."/>
            <person name="Wu M."/>
            <person name="Wu D."/>
            <person name="Thiagarajan M."/>
            <person name="Wortman J.R."/>
            <person name="Badger J.H."/>
            <person name="Ren Q."/>
            <person name="Amedeo P."/>
            <person name="Jones K.M."/>
            <person name="Tallon L.J."/>
            <person name="Delcher A.L."/>
            <person name="Salzberg S.L."/>
            <person name="Silva J.C."/>
            <person name="Haas B.J."/>
            <person name="Majoros W.H."/>
            <person name="Farzad M."/>
            <person name="Carlton J.M."/>
            <person name="Smith R.K. Jr."/>
            <person name="Garg J."/>
            <person name="Pearlman R.E."/>
            <person name="Karrer K.M."/>
            <person name="Sun L."/>
            <person name="Manning G."/>
            <person name="Elde N.C."/>
            <person name="Turkewitz A.P."/>
            <person name="Asai D.J."/>
            <person name="Wilkes D.E."/>
            <person name="Wang Y."/>
            <person name="Cai H."/>
            <person name="Collins K."/>
            <person name="Stewart B.A."/>
            <person name="Lee S.R."/>
            <person name="Wilamowska K."/>
            <person name="Weinberg Z."/>
            <person name="Ruzzo W.L."/>
            <person name="Wloga D."/>
            <person name="Gaertig J."/>
            <person name="Frankel J."/>
            <person name="Tsao C.-C."/>
            <person name="Gorovsky M.A."/>
            <person name="Keeling P.J."/>
            <person name="Waller R.F."/>
            <person name="Patron N.J."/>
            <person name="Cherry J.M."/>
            <person name="Stover N.A."/>
            <person name="Krieger C.J."/>
            <person name="del Toro C."/>
            <person name="Ryder H.F."/>
            <person name="Williamson S.C."/>
            <person name="Barbeau R.A."/>
            <person name="Hamilton E.P."/>
            <person name="Orias E."/>
        </authorList>
    </citation>
    <scope>NUCLEOTIDE SEQUENCE [LARGE SCALE GENOMIC DNA]</scope>
    <source>
        <strain evidence="4">SB210</strain>
    </source>
</reference>
<dbReference type="OMA" id="QDGQMGQ"/>
<dbReference type="KEGG" id="tet:TTHERM_00085290"/>
<dbReference type="HOGENOM" id="CLU_010194_42_0_1"/>
<dbReference type="InterPro" id="IPR002347">
    <property type="entry name" value="SDR_fam"/>
</dbReference>
<evidence type="ECO:0000256" key="1">
    <source>
        <dbReference type="ARBA" id="ARBA00023002"/>
    </source>
</evidence>
<name>Q236R9_TETTS</name>
<dbReference type="AlphaFoldDB" id="Q236R9"/>
<dbReference type="GeneID" id="7824262"/>
<dbReference type="Pfam" id="PF00106">
    <property type="entry name" value="adh_short"/>
    <property type="match status" value="1"/>
</dbReference>
<protein>
    <submittedName>
        <fullName evidence="3">Enoyl-(Acyl carrier) reductase</fullName>
    </submittedName>
</protein>
<dbReference type="PROSITE" id="PS00061">
    <property type="entry name" value="ADH_SHORT"/>
    <property type="match status" value="1"/>
</dbReference>
<organism evidence="3 4">
    <name type="scientific">Tetrahymena thermophila (strain SB210)</name>
    <dbReference type="NCBI Taxonomy" id="312017"/>
    <lineage>
        <taxon>Eukaryota</taxon>
        <taxon>Sar</taxon>
        <taxon>Alveolata</taxon>
        <taxon>Ciliophora</taxon>
        <taxon>Intramacronucleata</taxon>
        <taxon>Oligohymenophorea</taxon>
        <taxon>Hymenostomatida</taxon>
        <taxon>Tetrahymenina</taxon>
        <taxon>Tetrahymenidae</taxon>
        <taxon>Tetrahymena</taxon>
    </lineage>
</organism>
<evidence type="ECO:0000256" key="2">
    <source>
        <dbReference type="RuleBase" id="RU000363"/>
    </source>
</evidence>
<dbReference type="InterPro" id="IPR036291">
    <property type="entry name" value="NAD(P)-bd_dom_sf"/>
</dbReference>
<dbReference type="Proteomes" id="UP000009168">
    <property type="component" value="Unassembled WGS sequence"/>
</dbReference>
<proteinExistence type="inferred from homology"/>